<comment type="caution">
    <text evidence="6">The sequence shown here is derived from an EMBL/GenBank/DDBJ whole genome shotgun (WGS) entry which is preliminary data.</text>
</comment>
<dbReference type="OrthoDB" id="258627at2759"/>
<gene>
    <name evidence="6" type="ORF">AAL_01577</name>
</gene>
<evidence type="ECO:0000313" key="7">
    <source>
        <dbReference type="Proteomes" id="UP000078544"/>
    </source>
</evidence>
<protein>
    <submittedName>
        <fullName evidence="6">Not2/not3/not5</fullName>
    </submittedName>
</protein>
<feature type="region of interest" description="Disordered" evidence="4">
    <location>
        <begin position="1"/>
        <end position="21"/>
    </location>
</feature>
<evidence type="ECO:0000313" key="6">
    <source>
        <dbReference type="EMBL" id="OAA32245.1"/>
    </source>
</evidence>
<dbReference type="Gene3D" id="2.30.30.1020">
    <property type="entry name" value="CCR4-NOT complex subunit 2/3/5, C-terminal domain"/>
    <property type="match status" value="1"/>
</dbReference>
<dbReference type="InterPro" id="IPR007282">
    <property type="entry name" value="NOT2/3/5_C"/>
</dbReference>
<keyword evidence="7" id="KW-1185">Reference proteome</keyword>
<feature type="domain" description="NOT2/NOT3/NOT5 C-terminal" evidence="5">
    <location>
        <begin position="69"/>
        <end position="191"/>
    </location>
</feature>
<dbReference type="EMBL" id="AZGY01000002">
    <property type="protein sequence ID" value="OAA32245.1"/>
    <property type="molecule type" value="Genomic_DNA"/>
</dbReference>
<keyword evidence="2" id="KW-0805">Transcription regulation</keyword>
<dbReference type="GO" id="GO:0000289">
    <property type="term" value="P:nuclear-transcribed mRNA poly(A) tail shortening"/>
    <property type="evidence" value="ECO:0007669"/>
    <property type="project" value="UniProtKB-ARBA"/>
</dbReference>
<dbReference type="InterPro" id="IPR040168">
    <property type="entry name" value="Not2/3/5"/>
</dbReference>
<evidence type="ECO:0000256" key="3">
    <source>
        <dbReference type="ARBA" id="ARBA00023163"/>
    </source>
</evidence>
<evidence type="ECO:0000256" key="2">
    <source>
        <dbReference type="ARBA" id="ARBA00023015"/>
    </source>
</evidence>
<dbReference type="PANTHER" id="PTHR23326">
    <property type="entry name" value="CCR4 NOT-RELATED"/>
    <property type="match status" value="1"/>
</dbReference>
<dbReference type="STRING" id="1081109.A0A166RKF0"/>
<dbReference type="Proteomes" id="UP000078544">
    <property type="component" value="Unassembled WGS sequence"/>
</dbReference>
<feature type="compositionally biased region" description="Basic and acidic residues" evidence="4">
    <location>
        <begin position="1"/>
        <end position="10"/>
    </location>
</feature>
<proteinExistence type="inferred from homology"/>
<keyword evidence="3" id="KW-0804">Transcription</keyword>
<dbReference type="Pfam" id="PF04153">
    <property type="entry name" value="NOT2_3_5_C"/>
    <property type="match status" value="1"/>
</dbReference>
<evidence type="ECO:0000256" key="1">
    <source>
        <dbReference type="ARBA" id="ARBA00007682"/>
    </source>
</evidence>
<reference evidence="6 7" key="1">
    <citation type="journal article" date="2016" name="Genome Biol. Evol.">
        <title>Divergent and convergent evolution of fungal pathogenicity.</title>
        <authorList>
            <person name="Shang Y."/>
            <person name="Xiao G."/>
            <person name="Zheng P."/>
            <person name="Cen K."/>
            <person name="Zhan S."/>
            <person name="Wang C."/>
        </authorList>
    </citation>
    <scope>NUCLEOTIDE SEQUENCE [LARGE SCALE GENOMIC DNA]</scope>
    <source>
        <strain evidence="6 7">RCEF 2490</strain>
    </source>
</reference>
<dbReference type="AlphaFoldDB" id="A0A166RKF0"/>
<evidence type="ECO:0000256" key="4">
    <source>
        <dbReference type="SAM" id="MobiDB-lite"/>
    </source>
</evidence>
<organism evidence="6 7">
    <name type="scientific">Moelleriella libera RCEF 2490</name>
    <dbReference type="NCBI Taxonomy" id="1081109"/>
    <lineage>
        <taxon>Eukaryota</taxon>
        <taxon>Fungi</taxon>
        <taxon>Dikarya</taxon>
        <taxon>Ascomycota</taxon>
        <taxon>Pezizomycotina</taxon>
        <taxon>Sordariomycetes</taxon>
        <taxon>Hypocreomycetidae</taxon>
        <taxon>Hypocreales</taxon>
        <taxon>Clavicipitaceae</taxon>
        <taxon>Moelleriella</taxon>
    </lineage>
</organism>
<comment type="similarity">
    <text evidence="1">Belongs to the CNOT2/3/5 family.</text>
</comment>
<dbReference type="GO" id="GO:0030015">
    <property type="term" value="C:CCR4-NOT core complex"/>
    <property type="evidence" value="ECO:0007669"/>
    <property type="project" value="InterPro"/>
</dbReference>
<accession>A0A166RKF0</accession>
<sequence>MSLKSRDEKQSQTPEAVDPLPGMSAVDRWGIKGLRTLMSTHQDYHAMVLGLDPSTMNLDVNSPEMISTQIYSLFDDNPPRPTVYANKIRLPDCYNVTNVQPIESKIQSFNEETLFWIFYSCPADVKQQMAALELHSRNWRWHKKHQIWLTKDDHVAPQILSPNHERGYYIVWNTDLWRKDRRELNLFYGDLDTSLQQPPTIP</sequence>
<dbReference type="GO" id="GO:0006355">
    <property type="term" value="P:regulation of DNA-templated transcription"/>
    <property type="evidence" value="ECO:0007669"/>
    <property type="project" value="InterPro"/>
</dbReference>
<evidence type="ECO:0000259" key="5">
    <source>
        <dbReference type="Pfam" id="PF04153"/>
    </source>
</evidence>
<dbReference type="InterPro" id="IPR038635">
    <property type="entry name" value="CCR4-NOT_su2/3/5_C_sf"/>
</dbReference>
<name>A0A166RKF0_9HYPO</name>